<dbReference type="GO" id="GO:0005524">
    <property type="term" value="F:ATP binding"/>
    <property type="evidence" value="ECO:0007669"/>
    <property type="project" value="UniProtKB-KW"/>
</dbReference>
<keyword evidence="8 12" id="KW-0175">Coiled coil</keyword>
<evidence type="ECO:0000259" key="14">
    <source>
        <dbReference type="Pfam" id="PF02463"/>
    </source>
</evidence>
<dbReference type="EMBL" id="CP034207">
    <property type="protein sequence ID" value="QBZ60549.1"/>
    <property type="molecule type" value="Genomic_DNA"/>
</dbReference>
<keyword evidence="10" id="KW-0234">DNA repair</keyword>
<feature type="coiled-coil region" evidence="12">
    <location>
        <begin position="518"/>
        <end position="590"/>
    </location>
</feature>
<evidence type="ECO:0000256" key="4">
    <source>
        <dbReference type="ARBA" id="ARBA00022454"/>
    </source>
</evidence>
<evidence type="ECO:0000256" key="12">
    <source>
        <dbReference type="SAM" id="Coils"/>
    </source>
</evidence>
<evidence type="ECO:0000256" key="9">
    <source>
        <dbReference type="ARBA" id="ARBA00023172"/>
    </source>
</evidence>
<dbReference type="AlphaFoldDB" id="A0A4P7NF96"/>
<sequence length="1212" mass="138245">MPRRTVNGLAGSPAHKRTRFEQDEDEVVDTAESSSARRNESVSSSEAPDIEVLEIALEAAFTDDDKQRKRVRLSTPEDVKPIIPSRSSRRAPNPSNDDEEEDGEEEDFNMEDEGEGDLVAGTQYEMLRDKEFAHLQHEKEDDQRATQRLRSRPNIVGQNHTAENGILLRVECVNFMCHERLNVELGPLMNFIVGENGSGKSAILTAITVCLGGKASSTNRAGSLKALVKSGQQQAILSVTIKNEGLDAFQHDIYGDSITVERHFSTTGSSGFKVKSKSGRIIGTKKALVEEIVEYFCLQVDNPLNVLSQDQARSFLNSASDSEKYQFFIMGVQLEQLDNDYRLVNEFVESARSKIPEQEERVVLTKKKYEEAQKLHESMKQNEELRRKRRLYAQQLAWAQVQDQEKILEGRHDKVRDVNDRIRAQELEIERKSAAFDAADRTYERAVAEAERMAEEEPEAAAMTDAAQEKFDAARRELERIRQDERDAHTQLKHHDKALKANAASIEQEKKIVAGSTGEEVTRNRDRLAAEKDRLEQIRERLNENAARGPGLEQLRDDAKNEQIKMHRAAEAKQQEIRAQEGKIRDLERNDRSPLDGYEPRVPELLRQIASDSGYREKPIGPMGSLIRLHKPEWSSLLEKTLGQQLNAFVVTSKADQQRLQTTMRRLGIQRCPIAIGNRAPLNTADKEPDTEFDTILRVLKFDDDLIRNQLIISGSIEQVILIPDRKAAEKVMFDGPPPRNVKACLSFNERTKSRGYRLTARQGGQNLSTSQVNPNPGTKPRMKADAHAQIAQEREYLAQLKDEYTRLCQKRDDQRRKVQQCEQELQQQRQTKTELHREERQCEASILGIERDLDQFEGYDARLQGLEEARARLQEEFETVGRQYGELRAIMDEQNKKVQALHAELAKEKATRDQFMARRGRAMDKIKGYADGRAMELSQKNAAMEEMEKLKDDLRRAERKVGEQETIVQEFTTEASKIFPERVFVPEGETHQAVQKKLDIVKKQLDDRNKRIGKTEAQVEAEAATAKKNFEHASKSLKGSLQVIKQLKRTMALRLEKWRLFQRYISASARTNFIYLLSERGYRGQLLLDHVNRKLQIQVEPDATKKNGQGRNTKTLSGGEKSFSSICLLLAIWDSMGSPLRCLDEFDVFMDNVNRAISTNMLVSAARRSVSRQYIMITPNAIEGRAKVDKDVKIHRMTDPRQRTLAGPQAR</sequence>
<evidence type="ECO:0000313" key="15">
    <source>
        <dbReference type="EMBL" id="QBZ60549.1"/>
    </source>
</evidence>
<feature type="region of interest" description="Disordered" evidence="13">
    <location>
        <begin position="1"/>
        <end position="115"/>
    </location>
</feature>
<evidence type="ECO:0000256" key="2">
    <source>
        <dbReference type="ARBA" id="ARBA00004286"/>
    </source>
</evidence>
<keyword evidence="11" id="KW-0539">Nucleus</keyword>
<gene>
    <name evidence="15" type="ORF">PoMZ_07491</name>
</gene>
<dbReference type="SUPFAM" id="SSF52540">
    <property type="entry name" value="P-loop containing nucleoside triphosphate hydrolases"/>
    <property type="match status" value="2"/>
</dbReference>
<dbReference type="GO" id="GO:0000724">
    <property type="term" value="P:double-strand break repair via homologous recombination"/>
    <property type="evidence" value="ECO:0007669"/>
    <property type="project" value="TreeGrafter"/>
</dbReference>
<proteinExistence type="inferred from homology"/>
<organism evidence="15 16">
    <name type="scientific">Pyricularia oryzae</name>
    <name type="common">Rice blast fungus</name>
    <name type="synonym">Magnaporthe oryzae</name>
    <dbReference type="NCBI Taxonomy" id="318829"/>
    <lineage>
        <taxon>Eukaryota</taxon>
        <taxon>Fungi</taxon>
        <taxon>Dikarya</taxon>
        <taxon>Ascomycota</taxon>
        <taxon>Pezizomycotina</taxon>
        <taxon>Sordariomycetes</taxon>
        <taxon>Sordariomycetidae</taxon>
        <taxon>Magnaporthales</taxon>
        <taxon>Pyriculariaceae</taxon>
        <taxon>Pyricularia</taxon>
    </lineage>
</organism>
<dbReference type="Proteomes" id="UP000294847">
    <property type="component" value="Chromosome 4"/>
</dbReference>
<evidence type="ECO:0000256" key="11">
    <source>
        <dbReference type="ARBA" id="ARBA00023242"/>
    </source>
</evidence>
<evidence type="ECO:0000256" key="1">
    <source>
        <dbReference type="ARBA" id="ARBA00004123"/>
    </source>
</evidence>
<feature type="compositionally biased region" description="Low complexity" evidence="13">
    <location>
        <begin position="81"/>
        <end position="95"/>
    </location>
</feature>
<evidence type="ECO:0000256" key="3">
    <source>
        <dbReference type="ARBA" id="ARBA00006793"/>
    </source>
</evidence>
<keyword evidence="4" id="KW-0158">Chromosome</keyword>
<reference evidence="15 16" key="1">
    <citation type="journal article" date="2019" name="Mol. Biol. Evol.">
        <title>Blast fungal genomes show frequent chromosomal changes, gene gains and losses, and effector gene turnover.</title>
        <authorList>
            <person name="Gomez Luciano L.B."/>
            <person name="Jason Tsai I."/>
            <person name="Chuma I."/>
            <person name="Tosa Y."/>
            <person name="Chen Y.H."/>
            <person name="Li J.Y."/>
            <person name="Li M.Y."/>
            <person name="Jade Lu M.Y."/>
            <person name="Nakayashiki H."/>
            <person name="Li W.H."/>
        </authorList>
    </citation>
    <scope>NUCLEOTIDE SEQUENCE [LARGE SCALE GENOMIC DNA]</scope>
    <source>
        <strain evidence="15">MZ5-1-6</strain>
    </source>
</reference>
<dbReference type="GO" id="GO:0035861">
    <property type="term" value="C:site of double-strand break"/>
    <property type="evidence" value="ECO:0007669"/>
    <property type="project" value="TreeGrafter"/>
</dbReference>
<feature type="domain" description="RecF/RecN/SMC N-terminal" evidence="14">
    <location>
        <begin position="170"/>
        <end position="1180"/>
    </location>
</feature>
<comment type="subcellular location">
    <subcellularLocation>
        <location evidence="2">Chromosome</location>
    </subcellularLocation>
    <subcellularLocation>
        <location evidence="1">Nucleus</location>
    </subcellularLocation>
</comment>
<keyword evidence="6" id="KW-0227">DNA damage</keyword>
<dbReference type="Pfam" id="PF02463">
    <property type="entry name" value="SMC_N"/>
    <property type="match status" value="1"/>
</dbReference>
<evidence type="ECO:0000256" key="5">
    <source>
        <dbReference type="ARBA" id="ARBA00022741"/>
    </source>
</evidence>
<dbReference type="InterPro" id="IPR003395">
    <property type="entry name" value="RecF/RecN/SMC_N"/>
</dbReference>
<keyword evidence="5" id="KW-0547">Nucleotide-binding</keyword>
<evidence type="ECO:0000313" key="16">
    <source>
        <dbReference type="Proteomes" id="UP000294847"/>
    </source>
</evidence>
<dbReference type="PANTHER" id="PTHR19306:SF6">
    <property type="entry name" value="STRUCTURAL MAINTENANCE OF CHROMOSOMES PROTEIN 6"/>
    <property type="match status" value="1"/>
</dbReference>
<evidence type="ECO:0000256" key="7">
    <source>
        <dbReference type="ARBA" id="ARBA00022840"/>
    </source>
</evidence>
<keyword evidence="7" id="KW-0067">ATP-binding</keyword>
<dbReference type="PANTHER" id="PTHR19306">
    <property type="entry name" value="STRUCTURAL MAINTENANCE OF CHROMOSOMES 5,6 SMC5, SMC6"/>
    <property type="match status" value="1"/>
</dbReference>
<feature type="coiled-coil region" evidence="12">
    <location>
        <begin position="784"/>
        <end position="975"/>
    </location>
</feature>
<dbReference type="Gene3D" id="3.40.50.300">
    <property type="entry name" value="P-loop containing nucleotide triphosphate hydrolases"/>
    <property type="match status" value="2"/>
</dbReference>
<feature type="coiled-coil region" evidence="12">
    <location>
        <begin position="375"/>
        <end position="484"/>
    </location>
</feature>
<keyword evidence="9" id="KW-0233">DNA recombination</keyword>
<evidence type="ECO:0000256" key="10">
    <source>
        <dbReference type="ARBA" id="ARBA00023204"/>
    </source>
</evidence>
<dbReference type="GO" id="GO:0003697">
    <property type="term" value="F:single-stranded DNA binding"/>
    <property type="evidence" value="ECO:0007669"/>
    <property type="project" value="TreeGrafter"/>
</dbReference>
<dbReference type="GO" id="GO:0003684">
    <property type="term" value="F:damaged DNA binding"/>
    <property type="evidence" value="ECO:0007669"/>
    <property type="project" value="TreeGrafter"/>
</dbReference>
<comment type="similarity">
    <text evidence="3">Belongs to the SMC family. SMC6 subfamily.</text>
</comment>
<accession>A0A4P7NF96</accession>
<name>A0A4P7NF96_PYROR</name>
<evidence type="ECO:0000256" key="13">
    <source>
        <dbReference type="SAM" id="MobiDB-lite"/>
    </source>
</evidence>
<evidence type="ECO:0000256" key="8">
    <source>
        <dbReference type="ARBA" id="ARBA00023054"/>
    </source>
</evidence>
<dbReference type="GO" id="GO:0005634">
    <property type="term" value="C:nucleus"/>
    <property type="evidence" value="ECO:0007669"/>
    <property type="project" value="UniProtKB-SubCell"/>
</dbReference>
<feature type="compositionally biased region" description="Acidic residues" evidence="13">
    <location>
        <begin position="96"/>
        <end position="115"/>
    </location>
</feature>
<protein>
    <recommendedName>
        <fullName evidence="14">RecF/RecN/SMC N-terminal domain-containing protein</fullName>
    </recommendedName>
</protein>
<evidence type="ECO:0000256" key="6">
    <source>
        <dbReference type="ARBA" id="ARBA00022763"/>
    </source>
</evidence>
<dbReference type="InterPro" id="IPR027417">
    <property type="entry name" value="P-loop_NTPase"/>
</dbReference>
<dbReference type="GO" id="GO:0030915">
    <property type="term" value="C:Smc5-Smc6 complex"/>
    <property type="evidence" value="ECO:0007669"/>
    <property type="project" value="TreeGrafter"/>
</dbReference>